<accession>A0A395W7E9</accession>
<evidence type="ECO:0000313" key="2">
    <source>
        <dbReference type="EMBL" id="RGU92197.1"/>
    </source>
</evidence>
<organism evidence="2 3">
    <name type="scientific">Holdemanella biformis</name>
    <dbReference type="NCBI Taxonomy" id="1735"/>
    <lineage>
        <taxon>Bacteria</taxon>
        <taxon>Bacillati</taxon>
        <taxon>Bacillota</taxon>
        <taxon>Erysipelotrichia</taxon>
        <taxon>Erysipelotrichales</taxon>
        <taxon>Erysipelotrichaceae</taxon>
        <taxon>Holdemanella</taxon>
    </lineage>
</organism>
<dbReference type="AlphaFoldDB" id="A0A395W7E9"/>
<comment type="caution">
    <text evidence="2">The sequence shown here is derived from an EMBL/GenBank/DDBJ whole genome shotgun (WGS) entry which is preliminary data.</text>
</comment>
<dbReference type="Proteomes" id="UP000265489">
    <property type="component" value="Unassembled WGS sequence"/>
</dbReference>
<evidence type="ECO:0000259" key="1">
    <source>
        <dbReference type="Pfam" id="PF18735"/>
    </source>
</evidence>
<sequence>MNRDFSLKERVENTREQQQIRRVVHFYLQEIKDRFDESICNIESKFELYDELNASGKLEDAKDVLRSQIIFLEGVLDFYLHEMTKYSYFKMFSNEWDKTSQYKKFNVKMEFVEVGLNSSNSKDWFFEYVNDSFNRVVFMSNESMKDQLNSIGIPYKDVMHNVFKKKSESESIIEGKNFVQSLFKRRNAIAHQNDRSHDSGIQGDIDKSYVVDNIETVKRIAHEIFSIANAK</sequence>
<dbReference type="Pfam" id="PF18735">
    <property type="entry name" value="HEPN_RiboL-PSP"/>
    <property type="match status" value="1"/>
</dbReference>
<evidence type="ECO:0000313" key="3">
    <source>
        <dbReference type="Proteomes" id="UP000265489"/>
    </source>
</evidence>
<dbReference type="RefSeq" id="WP_118325016.1">
    <property type="nucleotide sequence ID" value="NZ_DAWEIE010000034.1"/>
</dbReference>
<dbReference type="GeneID" id="66579455"/>
<feature type="domain" description="RiboL-PSP-HEPN" evidence="1">
    <location>
        <begin position="47"/>
        <end position="227"/>
    </location>
</feature>
<dbReference type="InterPro" id="IPR041519">
    <property type="entry name" value="HEPN_RiboL-PSP"/>
</dbReference>
<gene>
    <name evidence="2" type="ORF">DWW32_05205</name>
</gene>
<name>A0A395W7E9_9FIRM</name>
<reference evidence="2 3" key="1">
    <citation type="submission" date="2018-08" db="EMBL/GenBank/DDBJ databases">
        <title>A genome reference for cultivated species of the human gut microbiota.</title>
        <authorList>
            <person name="Zou Y."/>
            <person name="Xue W."/>
            <person name="Luo G."/>
        </authorList>
    </citation>
    <scope>NUCLEOTIDE SEQUENCE [LARGE SCALE GENOMIC DNA]</scope>
    <source>
        <strain evidence="2 3">AF15-20</strain>
    </source>
</reference>
<protein>
    <recommendedName>
        <fullName evidence="1">RiboL-PSP-HEPN domain-containing protein</fullName>
    </recommendedName>
</protein>
<proteinExistence type="predicted"/>
<dbReference type="EMBL" id="QRYQ01000007">
    <property type="protein sequence ID" value="RGU92197.1"/>
    <property type="molecule type" value="Genomic_DNA"/>
</dbReference>